<sequence length="605" mass="65613">MYPVFRTTALCAAISLSLVTAVRAEDATTLDTVQVTATRIERPLDEALASVTVLERADIEASQAPDLLDLLGRQVGIDIARTGGPGGGSALFLRGGNSNHALILIDGIRVGSTGQGVFDFAHLPVEQIERIEIVRGPRAALWGSDAIGGVVHIFTRDPSRASVRATAGSYGRAGASAGAGFGDERQGFGFTAGYQRLRGFSATNPDSVFSYDPDDDGYRNRNLSLRGRTTLGNQVLAFQAIGTNADVEFDQGTTEARNSSGGITLAGALGDRWSHQLTLGHAREDLDTVSGFSNAFQSRRTSLDWINTLQVGADARLNLGVNWQQEDGASSNIFDGRIFDEQRISKALFAGYGGRFGDHVLDFSLRRDDSSQYGGATTGNAAWGWDLSEALQVRLSWGEGFRAPNFNELYYPDGGFGFAGNPDLRPESSQTWETGLEFRPADGHRIGLSAYRSRVRDLIAFAAPGTNNAININRAELEGVELEYRFDRGGWTAGGNLAWQDAVDARTDAPLLRRAKRKAHADVGYRFGNGLELGLDGDYVSDRADFGADLEAYALAHLRLAWQFDPSWRIEARIENLTDREYTMVYGYNTPGRSGLLSLVWNGKD</sequence>
<comment type="subcellular location">
    <subcellularLocation>
        <location evidence="1 10">Cell outer membrane</location>
        <topology evidence="1 10">Multi-pass membrane protein</topology>
    </subcellularLocation>
</comment>
<dbReference type="InterPro" id="IPR000531">
    <property type="entry name" value="Beta-barrel_TonB"/>
</dbReference>
<keyword evidence="8 10" id="KW-0472">Membrane</keyword>
<protein>
    <submittedName>
        <fullName evidence="16">TonB-dependent receptor</fullName>
    </submittedName>
</protein>
<evidence type="ECO:0000256" key="4">
    <source>
        <dbReference type="ARBA" id="ARBA00022692"/>
    </source>
</evidence>
<dbReference type="InterPro" id="IPR039426">
    <property type="entry name" value="TonB-dep_rcpt-like"/>
</dbReference>
<evidence type="ECO:0000259" key="14">
    <source>
        <dbReference type="Pfam" id="PF00593"/>
    </source>
</evidence>
<name>A0A5C4RRJ4_9GAMM</name>
<evidence type="ECO:0000256" key="11">
    <source>
        <dbReference type="PROSITE-ProRule" id="PRU10143"/>
    </source>
</evidence>
<dbReference type="RefSeq" id="WP_139448571.1">
    <property type="nucleotide sequence ID" value="NZ_SMDR01000002.1"/>
</dbReference>
<accession>A0A5C4RRJ4</accession>
<keyword evidence="5 13" id="KW-0732">Signal</keyword>
<evidence type="ECO:0000256" key="9">
    <source>
        <dbReference type="ARBA" id="ARBA00023237"/>
    </source>
</evidence>
<dbReference type="PROSITE" id="PS00430">
    <property type="entry name" value="TONB_DEPENDENT_REC_1"/>
    <property type="match status" value="1"/>
</dbReference>
<dbReference type="InterPro" id="IPR010916">
    <property type="entry name" value="TonB_box_CS"/>
</dbReference>
<dbReference type="GO" id="GO:0009279">
    <property type="term" value="C:cell outer membrane"/>
    <property type="evidence" value="ECO:0007669"/>
    <property type="project" value="UniProtKB-SubCell"/>
</dbReference>
<feature type="domain" description="TonB-dependent receptor plug" evidence="15">
    <location>
        <begin position="45"/>
        <end position="150"/>
    </location>
</feature>
<evidence type="ECO:0000313" key="17">
    <source>
        <dbReference type="Proteomes" id="UP000305760"/>
    </source>
</evidence>
<keyword evidence="2 10" id="KW-0813">Transport</keyword>
<dbReference type="Pfam" id="PF07715">
    <property type="entry name" value="Plug"/>
    <property type="match status" value="1"/>
</dbReference>
<evidence type="ECO:0000256" key="1">
    <source>
        <dbReference type="ARBA" id="ARBA00004571"/>
    </source>
</evidence>
<keyword evidence="6" id="KW-0406">Ion transport</keyword>
<dbReference type="Gene3D" id="2.170.130.10">
    <property type="entry name" value="TonB-dependent receptor, plug domain"/>
    <property type="match status" value="1"/>
</dbReference>
<dbReference type="SUPFAM" id="SSF56935">
    <property type="entry name" value="Porins"/>
    <property type="match status" value="1"/>
</dbReference>
<feature type="signal peptide" evidence="13">
    <location>
        <begin position="1"/>
        <end position="24"/>
    </location>
</feature>
<evidence type="ECO:0000256" key="10">
    <source>
        <dbReference type="PROSITE-ProRule" id="PRU01360"/>
    </source>
</evidence>
<keyword evidence="17" id="KW-1185">Reference proteome</keyword>
<dbReference type="CDD" id="cd01347">
    <property type="entry name" value="ligand_gated_channel"/>
    <property type="match status" value="1"/>
</dbReference>
<dbReference type="InterPro" id="IPR037066">
    <property type="entry name" value="Plug_dom_sf"/>
</dbReference>
<organism evidence="16 17">
    <name type="scientific">Arenimonas terrae</name>
    <dbReference type="NCBI Taxonomy" id="2546226"/>
    <lineage>
        <taxon>Bacteria</taxon>
        <taxon>Pseudomonadati</taxon>
        <taxon>Pseudomonadota</taxon>
        <taxon>Gammaproteobacteria</taxon>
        <taxon>Lysobacterales</taxon>
        <taxon>Lysobacteraceae</taxon>
        <taxon>Arenimonas</taxon>
    </lineage>
</organism>
<dbReference type="InterPro" id="IPR036942">
    <property type="entry name" value="Beta-barrel_TonB_sf"/>
</dbReference>
<gene>
    <name evidence="16" type="ORF">E1B00_10745</name>
</gene>
<feature type="domain" description="TonB-dependent receptor-like beta-barrel" evidence="14">
    <location>
        <begin position="181"/>
        <end position="577"/>
    </location>
</feature>
<dbReference type="GO" id="GO:0015889">
    <property type="term" value="P:cobalamin transport"/>
    <property type="evidence" value="ECO:0007669"/>
    <property type="project" value="TreeGrafter"/>
</dbReference>
<feature type="short sequence motif" description="TonB box" evidence="11">
    <location>
        <begin position="32"/>
        <end position="38"/>
    </location>
</feature>
<keyword evidence="16" id="KW-0675">Receptor</keyword>
<dbReference type="PANTHER" id="PTHR30069:SF53">
    <property type="entry name" value="COLICIN I RECEPTOR-RELATED"/>
    <property type="match status" value="1"/>
</dbReference>
<keyword evidence="9 10" id="KW-0998">Cell outer membrane</keyword>
<dbReference type="Proteomes" id="UP000305760">
    <property type="component" value="Unassembled WGS sequence"/>
</dbReference>
<dbReference type="PANTHER" id="PTHR30069">
    <property type="entry name" value="TONB-DEPENDENT OUTER MEMBRANE RECEPTOR"/>
    <property type="match status" value="1"/>
</dbReference>
<evidence type="ECO:0000256" key="13">
    <source>
        <dbReference type="SAM" id="SignalP"/>
    </source>
</evidence>
<evidence type="ECO:0000256" key="7">
    <source>
        <dbReference type="ARBA" id="ARBA00023077"/>
    </source>
</evidence>
<evidence type="ECO:0000256" key="12">
    <source>
        <dbReference type="RuleBase" id="RU003357"/>
    </source>
</evidence>
<evidence type="ECO:0000256" key="6">
    <source>
        <dbReference type="ARBA" id="ARBA00023065"/>
    </source>
</evidence>
<dbReference type="InterPro" id="IPR012910">
    <property type="entry name" value="Plug_dom"/>
</dbReference>
<evidence type="ECO:0000256" key="8">
    <source>
        <dbReference type="ARBA" id="ARBA00023136"/>
    </source>
</evidence>
<keyword evidence="3 10" id="KW-1134">Transmembrane beta strand</keyword>
<evidence type="ECO:0000256" key="2">
    <source>
        <dbReference type="ARBA" id="ARBA00022448"/>
    </source>
</evidence>
<dbReference type="Pfam" id="PF00593">
    <property type="entry name" value="TonB_dep_Rec_b-barrel"/>
    <property type="match status" value="1"/>
</dbReference>
<dbReference type="EMBL" id="SMDR01000002">
    <property type="protein sequence ID" value="TNJ33800.1"/>
    <property type="molecule type" value="Genomic_DNA"/>
</dbReference>
<evidence type="ECO:0000256" key="3">
    <source>
        <dbReference type="ARBA" id="ARBA00022452"/>
    </source>
</evidence>
<evidence type="ECO:0000313" key="16">
    <source>
        <dbReference type="EMBL" id="TNJ33800.1"/>
    </source>
</evidence>
<comment type="caution">
    <text evidence="16">The sequence shown here is derived from an EMBL/GenBank/DDBJ whole genome shotgun (WGS) entry which is preliminary data.</text>
</comment>
<dbReference type="OrthoDB" id="9764669at2"/>
<dbReference type="AlphaFoldDB" id="A0A5C4RRJ4"/>
<feature type="chain" id="PRO_5022843568" evidence="13">
    <location>
        <begin position="25"/>
        <end position="605"/>
    </location>
</feature>
<proteinExistence type="inferred from homology"/>
<comment type="similarity">
    <text evidence="10 12">Belongs to the TonB-dependent receptor family.</text>
</comment>
<reference evidence="16 17" key="1">
    <citation type="submission" date="2019-03" db="EMBL/GenBank/DDBJ databases">
        <title>Arenimonas daejeonensis sp. nov., isolated from compost.</title>
        <authorList>
            <person name="Jeon C.O."/>
        </authorList>
    </citation>
    <scope>NUCLEOTIDE SEQUENCE [LARGE SCALE GENOMIC DNA]</scope>
    <source>
        <strain evidence="16 17">R29</strain>
    </source>
</reference>
<evidence type="ECO:0000256" key="5">
    <source>
        <dbReference type="ARBA" id="ARBA00022729"/>
    </source>
</evidence>
<dbReference type="PROSITE" id="PS52016">
    <property type="entry name" value="TONB_DEPENDENT_REC_3"/>
    <property type="match status" value="1"/>
</dbReference>
<evidence type="ECO:0000259" key="15">
    <source>
        <dbReference type="Pfam" id="PF07715"/>
    </source>
</evidence>
<dbReference type="Gene3D" id="2.40.170.20">
    <property type="entry name" value="TonB-dependent receptor, beta-barrel domain"/>
    <property type="match status" value="1"/>
</dbReference>
<dbReference type="GO" id="GO:0006811">
    <property type="term" value="P:monoatomic ion transport"/>
    <property type="evidence" value="ECO:0007669"/>
    <property type="project" value="UniProtKB-KW"/>
</dbReference>
<keyword evidence="4 10" id="KW-0812">Transmembrane</keyword>
<keyword evidence="7 11" id="KW-0798">TonB box</keyword>